<organism evidence="2 3">
    <name type="scientific">Rugosimonospora africana</name>
    <dbReference type="NCBI Taxonomy" id="556532"/>
    <lineage>
        <taxon>Bacteria</taxon>
        <taxon>Bacillati</taxon>
        <taxon>Actinomycetota</taxon>
        <taxon>Actinomycetes</taxon>
        <taxon>Micromonosporales</taxon>
        <taxon>Micromonosporaceae</taxon>
        <taxon>Rugosimonospora</taxon>
    </lineage>
</organism>
<accession>A0A8J3QTL4</accession>
<dbReference type="AlphaFoldDB" id="A0A8J3QTL4"/>
<proteinExistence type="predicted"/>
<evidence type="ECO:0000313" key="3">
    <source>
        <dbReference type="Proteomes" id="UP000642748"/>
    </source>
</evidence>
<evidence type="ECO:0000313" key="2">
    <source>
        <dbReference type="EMBL" id="GIH17235.1"/>
    </source>
</evidence>
<feature type="region of interest" description="Disordered" evidence="1">
    <location>
        <begin position="108"/>
        <end position="151"/>
    </location>
</feature>
<evidence type="ECO:0000256" key="1">
    <source>
        <dbReference type="SAM" id="MobiDB-lite"/>
    </source>
</evidence>
<comment type="caution">
    <text evidence="2">The sequence shown here is derived from an EMBL/GenBank/DDBJ whole genome shotgun (WGS) entry which is preliminary data.</text>
</comment>
<protein>
    <submittedName>
        <fullName evidence="2">Uncharacterized protein</fullName>
    </submittedName>
</protein>
<dbReference type="EMBL" id="BONZ01000050">
    <property type="protein sequence ID" value="GIH17235.1"/>
    <property type="molecule type" value="Genomic_DNA"/>
</dbReference>
<dbReference type="Proteomes" id="UP000642748">
    <property type="component" value="Unassembled WGS sequence"/>
</dbReference>
<reference evidence="2" key="1">
    <citation type="submission" date="2021-01" db="EMBL/GenBank/DDBJ databases">
        <title>Whole genome shotgun sequence of Rugosimonospora africana NBRC 104875.</title>
        <authorList>
            <person name="Komaki H."/>
            <person name="Tamura T."/>
        </authorList>
    </citation>
    <scope>NUCLEOTIDE SEQUENCE</scope>
    <source>
        <strain evidence="2">NBRC 104875</strain>
    </source>
</reference>
<gene>
    <name evidence="2" type="ORF">Raf01_54070</name>
</gene>
<name>A0A8J3QTL4_9ACTN</name>
<sequence>MEADRAAGMATTRGGAGGDELVLPMNAYGYTVPERDELGRARQVLTDTCMRRLGYDTDPAAETVRFDQSAAIDLADHGVYGNKRRYVLTDPAVAARYGYHLVSTATQVASGPRDPRRASAPTMPEREALSGVDADGRPVTHNNNGQPIPAGGCVGAADHTLTGTGRAGEADPVSKLDADSYQHSLRDPRVLAAFDAWSHCMTGRGYHLPGPLHASDAFGLDTHTVTPAEIATAQADVACKRQTRLTDIWFESEVAYQKTQIRQHANQFHQAKLDHDSVMATVARILANHH</sequence>
<dbReference type="RefSeq" id="WP_203920793.1">
    <property type="nucleotide sequence ID" value="NZ_BONZ01000050.1"/>
</dbReference>
<keyword evidence="3" id="KW-1185">Reference proteome</keyword>
<feature type="compositionally biased region" description="Basic and acidic residues" evidence="1">
    <location>
        <begin position="124"/>
        <end position="138"/>
    </location>
</feature>